<protein>
    <recommendedName>
        <fullName evidence="4">Dihydrolipoyl dehydrogenase</fullName>
    </recommendedName>
</protein>
<dbReference type="Gene3D" id="3.30.390.30">
    <property type="match status" value="1"/>
</dbReference>
<dbReference type="InterPro" id="IPR050151">
    <property type="entry name" value="Class-I_Pyr_Nuc-Dis_Oxidored"/>
</dbReference>
<keyword evidence="7" id="KW-0274">FAD</keyword>
<evidence type="ECO:0000256" key="8">
    <source>
        <dbReference type="ARBA" id="ARBA00023002"/>
    </source>
</evidence>
<dbReference type="InterPro" id="IPR036188">
    <property type="entry name" value="FAD/NAD-bd_sf"/>
</dbReference>
<comment type="cofactor">
    <cofactor evidence="1">
        <name>FAD</name>
        <dbReference type="ChEBI" id="CHEBI:57692"/>
    </cofactor>
</comment>
<dbReference type="PRINTS" id="PR00368">
    <property type="entry name" value="FADPNR"/>
</dbReference>
<evidence type="ECO:0000313" key="14">
    <source>
        <dbReference type="EMBL" id="VAX13698.1"/>
    </source>
</evidence>
<dbReference type="SUPFAM" id="SSF51905">
    <property type="entry name" value="FAD/NAD(P)-binding domain"/>
    <property type="match status" value="1"/>
</dbReference>
<dbReference type="PIRSF" id="PIRSF000350">
    <property type="entry name" value="Mercury_reductase_MerA"/>
    <property type="match status" value="1"/>
</dbReference>
<dbReference type="FunFam" id="3.30.390.30:FF:000001">
    <property type="entry name" value="Dihydrolipoyl dehydrogenase"/>
    <property type="match status" value="1"/>
</dbReference>
<dbReference type="GO" id="GO:0004148">
    <property type="term" value="F:dihydrolipoyl dehydrogenase (NADH) activity"/>
    <property type="evidence" value="ECO:0007669"/>
    <property type="project" value="InterPro"/>
</dbReference>
<proteinExistence type="inferred from homology"/>
<evidence type="ECO:0000256" key="3">
    <source>
        <dbReference type="ARBA" id="ARBA00007532"/>
    </source>
</evidence>
<feature type="domain" description="Pyridine nucleotide-disulphide oxidoreductase dimerisation" evidence="12">
    <location>
        <begin position="353"/>
        <end position="462"/>
    </location>
</feature>
<evidence type="ECO:0000256" key="2">
    <source>
        <dbReference type="ARBA" id="ARBA00004496"/>
    </source>
</evidence>
<dbReference type="PROSITE" id="PS00076">
    <property type="entry name" value="PYRIDINE_REDOX_1"/>
    <property type="match status" value="1"/>
</dbReference>
<evidence type="ECO:0000259" key="13">
    <source>
        <dbReference type="Pfam" id="PF07992"/>
    </source>
</evidence>
<evidence type="ECO:0000256" key="1">
    <source>
        <dbReference type="ARBA" id="ARBA00001974"/>
    </source>
</evidence>
<dbReference type="InterPro" id="IPR012999">
    <property type="entry name" value="Pyr_OxRdtase_I_AS"/>
</dbReference>
<dbReference type="SUPFAM" id="SSF55424">
    <property type="entry name" value="FAD/NAD-linked reductases, dimerisation (C-terminal) domain"/>
    <property type="match status" value="1"/>
</dbReference>
<keyword evidence="10" id="KW-1015">Disulfide bond</keyword>
<dbReference type="Pfam" id="PF02852">
    <property type="entry name" value="Pyr_redox_dim"/>
    <property type="match status" value="1"/>
</dbReference>
<accession>A0A3B1BQE3</accession>
<dbReference type="AlphaFoldDB" id="A0A3B1BQE3"/>
<dbReference type="InterPro" id="IPR006258">
    <property type="entry name" value="Lipoamide_DH"/>
</dbReference>
<evidence type="ECO:0000256" key="10">
    <source>
        <dbReference type="ARBA" id="ARBA00023157"/>
    </source>
</evidence>
<dbReference type="EMBL" id="UOFZ01000131">
    <property type="protein sequence ID" value="VAX13698.1"/>
    <property type="molecule type" value="Genomic_DNA"/>
</dbReference>
<dbReference type="GO" id="GO:0005737">
    <property type="term" value="C:cytoplasm"/>
    <property type="evidence" value="ECO:0007669"/>
    <property type="project" value="UniProtKB-SubCell"/>
</dbReference>
<dbReference type="GO" id="GO:0050660">
    <property type="term" value="F:flavin adenine dinucleotide binding"/>
    <property type="evidence" value="ECO:0007669"/>
    <property type="project" value="InterPro"/>
</dbReference>
<keyword evidence="8 14" id="KW-0560">Oxidoreductase</keyword>
<dbReference type="GO" id="GO:0006103">
    <property type="term" value="P:2-oxoglutarate metabolic process"/>
    <property type="evidence" value="ECO:0007669"/>
    <property type="project" value="TreeGrafter"/>
</dbReference>
<dbReference type="InterPro" id="IPR004099">
    <property type="entry name" value="Pyr_nucl-diS_OxRdtase_dimer"/>
</dbReference>
<evidence type="ECO:0000256" key="11">
    <source>
        <dbReference type="ARBA" id="ARBA00023284"/>
    </source>
</evidence>
<gene>
    <name evidence="14" type="ORF">MNBD_GAMMA24-2183</name>
</gene>
<keyword evidence="6" id="KW-0285">Flavoprotein</keyword>
<dbReference type="InterPro" id="IPR023753">
    <property type="entry name" value="FAD/NAD-binding_dom"/>
</dbReference>
<dbReference type="InterPro" id="IPR016156">
    <property type="entry name" value="FAD/NAD-linked_Rdtase_dimer_sf"/>
</dbReference>
<evidence type="ECO:0000256" key="6">
    <source>
        <dbReference type="ARBA" id="ARBA00022630"/>
    </source>
</evidence>
<evidence type="ECO:0000256" key="5">
    <source>
        <dbReference type="ARBA" id="ARBA00022490"/>
    </source>
</evidence>
<comment type="subcellular location">
    <subcellularLocation>
        <location evidence="2">Cytoplasm</location>
    </subcellularLocation>
</comment>
<keyword evidence="5" id="KW-0963">Cytoplasm</keyword>
<sequence length="472" mass="50101">MSDYDVIVIGGGPGGYVAAIRCAQLGMKTACIDERVNEQGEPSLGGVCLNVGCIPSKALLDSSHYYHRARHEFAHHGIQIGDLSLDLTTMMQRKQQVVQTLTGGIALLFSKHGIDWLKGHGCLVGEHRVRIESGGGEARQEISADNIIIASGSSVVELEIAPFDGERIVDSTGALAFSEVPLRLGVLGGGVIGLELGTVWSRMGSKTTILARSETFLRQVDRQIAEAVQQNLPDSGLELQLGARLKTVKKTSKQITVVWENAEGEHKLQVDRLLVAAGRRPNSTDIGAETVGLQLDGRGFIEVDAECRSNLPGVYAIGDVVRGPMLAHKASAEGVAVAERIAGQQPQVNYVTIPSVIYSWPEVAWVGQNTEQLQADGIAFNAGVFPFAANGRAHAAGDTTGMVKILSDAHNDTILGVHIYGAHASELIAEAVLAMEFSASAEDLARTIHAHPSFSEALHEAALAVDGSALHI</sequence>
<dbReference type="Pfam" id="PF07992">
    <property type="entry name" value="Pyr_redox_2"/>
    <property type="match status" value="1"/>
</dbReference>
<dbReference type="PANTHER" id="PTHR22912:SF224">
    <property type="entry name" value="DIHYDROLIPOYL DEHYDROGENASE"/>
    <property type="match status" value="1"/>
</dbReference>
<keyword evidence="9" id="KW-0520">NAD</keyword>
<reference evidence="14" key="1">
    <citation type="submission" date="2018-06" db="EMBL/GenBank/DDBJ databases">
        <authorList>
            <person name="Zhirakovskaya E."/>
        </authorList>
    </citation>
    <scope>NUCLEOTIDE SEQUENCE</scope>
</reference>
<evidence type="ECO:0000256" key="7">
    <source>
        <dbReference type="ARBA" id="ARBA00022827"/>
    </source>
</evidence>
<keyword evidence="11" id="KW-0676">Redox-active center</keyword>
<comment type="similarity">
    <text evidence="3">Belongs to the class-I pyridine nucleotide-disulfide oxidoreductase family.</text>
</comment>
<organism evidence="14">
    <name type="scientific">hydrothermal vent metagenome</name>
    <dbReference type="NCBI Taxonomy" id="652676"/>
    <lineage>
        <taxon>unclassified sequences</taxon>
        <taxon>metagenomes</taxon>
        <taxon>ecological metagenomes</taxon>
    </lineage>
</organism>
<evidence type="ECO:0000256" key="4">
    <source>
        <dbReference type="ARBA" id="ARBA00016961"/>
    </source>
</evidence>
<feature type="domain" description="FAD/NAD(P)-binding" evidence="13">
    <location>
        <begin position="4"/>
        <end position="334"/>
    </location>
</feature>
<evidence type="ECO:0000256" key="9">
    <source>
        <dbReference type="ARBA" id="ARBA00023027"/>
    </source>
</evidence>
<dbReference type="PANTHER" id="PTHR22912">
    <property type="entry name" value="DISULFIDE OXIDOREDUCTASE"/>
    <property type="match status" value="1"/>
</dbReference>
<dbReference type="InterPro" id="IPR001100">
    <property type="entry name" value="Pyr_nuc-diS_OxRdtase"/>
</dbReference>
<evidence type="ECO:0000259" key="12">
    <source>
        <dbReference type="Pfam" id="PF02852"/>
    </source>
</evidence>
<dbReference type="PRINTS" id="PR00411">
    <property type="entry name" value="PNDRDTASEI"/>
</dbReference>
<dbReference type="Gene3D" id="3.50.50.60">
    <property type="entry name" value="FAD/NAD(P)-binding domain"/>
    <property type="match status" value="2"/>
</dbReference>
<dbReference type="NCBIfam" id="TIGR01350">
    <property type="entry name" value="lipoamide_DH"/>
    <property type="match status" value="1"/>
</dbReference>
<name>A0A3B1BQE3_9ZZZZ</name>